<gene>
    <name evidence="1" type="ORF">A0U93_05045</name>
</gene>
<protein>
    <submittedName>
        <fullName evidence="1">Uncharacterized protein</fullName>
    </submittedName>
</protein>
<proteinExistence type="predicted"/>
<organism evidence="1 2">
    <name type="scientific">Neoasaia chiangmaiensis</name>
    <dbReference type="NCBI Taxonomy" id="320497"/>
    <lineage>
        <taxon>Bacteria</taxon>
        <taxon>Pseudomonadati</taxon>
        <taxon>Pseudomonadota</taxon>
        <taxon>Alphaproteobacteria</taxon>
        <taxon>Acetobacterales</taxon>
        <taxon>Acetobacteraceae</taxon>
        <taxon>Neoasaia</taxon>
    </lineage>
</organism>
<keyword evidence="2" id="KW-1185">Reference proteome</keyword>
<name>A0A1U9KNN1_9PROT</name>
<dbReference type="EMBL" id="CP014691">
    <property type="protein sequence ID" value="AQS87407.1"/>
    <property type="molecule type" value="Genomic_DNA"/>
</dbReference>
<accession>A0A1U9KNN1</accession>
<evidence type="ECO:0000313" key="2">
    <source>
        <dbReference type="Proteomes" id="UP000188604"/>
    </source>
</evidence>
<sequence>MIDGTADMAVLHSDTELRALRARRGSLRQRSARIFATCAQGAWLLLAATPVIVVVCALKG</sequence>
<dbReference type="RefSeq" id="WP_077806389.1">
    <property type="nucleotide sequence ID" value="NZ_BJXS01000009.1"/>
</dbReference>
<dbReference type="Proteomes" id="UP000188604">
    <property type="component" value="Chromosome"/>
</dbReference>
<dbReference type="STRING" id="320497.A0U93_05045"/>
<dbReference type="AlphaFoldDB" id="A0A1U9KNN1"/>
<evidence type="ECO:0000313" key="1">
    <source>
        <dbReference type="EMBL" id="AQS87407.1"/>
    </source>
</evidence>
<reference evidence="1 2" key="1">
    <citation type="submission" date="2016-03" db="EMBL/GenBank/DDBJ databases">
        <title>Acetic acid bacteria sequencing.</title>
        <authorList>
            <person name="Brandt J."/>
            <person name="Jakob F."/>
            <person name="Vogel R.F."/>
        </authorList>
    </citation>
    <scope>NUCLEOTIDE SEQUENCE [LARGE SCALE GENOMIC DNA]</scope>
    <source>
        <strain evidence="1 2">NBRC 101099</strain>
    </source>
</reference>
<dbReference type="KEGG" id="nch:A0U93_05045"/>